<dbReference type="RefSeq" id="WP_092284482.1">
    <property type="nucleotide sequence ID" value="NZ_FOPJ01000003.1"/>
</dbReference>
<sequence length="128" mass="14326">MPSILFDVLVPAEDAQTLEDDFANVLNKLVAAKKLATAHVTRTPNPSVGETVETELRKVYAGPEHDLEMHRYAVQVEGATGSINQLAMLLSRLMTPQADLPKDKVLLEREDVYELPPRYPWTVDIAMR</sequence>
<dbReference type="EMBL" id="FOPJ01000003">
    <property type="protein sequence ID" value="SFG37550.1"/>
    <property type="molecule type" value="Genomic_DNA"/>
</dbReference>
<gene>
    <name evidence="1" type="ORF">SAMN05660282_00711</name>
</gene>
<organism evidence="1 2">
    <name type="scientific">Corynebacterium spheniscorum</name>
    <dbReference type="NCBI Taxonomy" id="185761"/>
    <lineage>
        <taxon>Bacteria</taxon>
        <taxon>Bacillati</taxon>
        <taxon>Actinomycetota</taxon>
        <taxon>Actinomycetes</taxon>
        <taxon>Mycobacteriales</taxon>
        <taxon>Corynebacteriaceae</taxon>
        <taxon>Corynebacterium</taxon>
    </lineage>
</organism>
<keyword evidence="2" id="KW-1185">Reference proteome</keyword>
<name>A0A1I2RAR6_9CORY</name>
<evidence type="ECO:0000313" key="2">
    <source>
        <dbReference type="Proteomes" id="UP000199065"/>
    </source>
</evidence>
<reference evidence="1 2" key="1">
    <citation type="submission" date="2016-10" db="EMBL/GenBank/DDBJ databases">
        <authorList>
            <person name="de Groot N.N."/>
        </authorList>
    </citation>
    <scope>NUCLEOTIDE SEQUENCE [LARGE SCALE GENOMIC DNA]</scope>
    <source>
        <strain>J11</strain>
        <strain evidence="2">PG 39</strain>
    </source>
</reference>
<dbReference type="STRING" id="185761.SAMN05660282_00711"/>
<dbReference type="OrthoDB" id="4773472at2"/>
<dbReference type="AlphaFoldDB" id="A0A1I2RAR6"/>
<evidence type="ECO:0000313" key="1">
    <source>
        <dbReference type="EMBL" id="SFG37550.1"/>
    </source>
</evidence>
<proteinExistence type="predicted"/>
<accession>A0A1I2RAR6</accession>
<protein>
    <submittedName>
        <fullName evidence="1">Uncharacterized protein</fullName>
    </submittedName>
</protein>
<dbReference type="Proteomes" id="UP000199065">
    <property type="component" value="Unassembled WGS sequence"/>
</dbReference>